<gene>
    <name evidence="2" type="ORF">CEV31_2232</name>
</gene>
<name>A0A256FVJ4_9HYPH</name>
<evidence type="ECO:0000313" key="2">
    <source>
        <dbReference type="EMBL" id="OYR18892.1"/>
    </source>
</evidence>
<dbReference type="Pfam" id="PF06568">
    <property type="entry name" value="YjiS-like"/>
    <property type="match status" value="1"/>
</dbReference>
<sequence length="82" mass="9702">MAFIPVNQDEIDTIATIRVRERCVAAVSRSLWQRFADWFALRLMLRRSRIELMDLTDEQLLDIGITRSAADKEARKVRFHIR</sequence>
<organism evidence="2 3">
    <name type="scientific">Brucella thiophenivorans</name>
    <dbReference type="NCBI Taxonomy" id="571255"/>
    <lineage>
        <taxon>Bacteria</taxon>
        <taxon>Pseudomonadati</taxon>
        <taxon>Pseudomonadota</taxon>
        <taxon>Alphaproteobacteria</taxon>
        <taxon>Hyphomicrobiales</taxon>
        <taxon>Brucellaceae</taxon>
        <taxon>Brucella/Ochrobactrum group</taxon>
        <taxon>Brucella</taxon>
    </lineage>
</organism>
<accession>A0A256FVJ4</accession>
<protein>
    <recommendedName>
        <fullName evidence="1">YjiS-like domain-containing protein</fullName>
    </recommendedName>
</protein>
<reference evidence="2 3" key="1">
    <citation type="submission" date="2017-07" db="EMBL/GenBank/DDBJ databases">
        <title>Phylogenetic study on the rhizospheric bacterium Ochrobactrum sp. A44.</title>
        <authorList>
            <person name="Krzyzanowska D.M."/>
            <person name="Ossowicki A."/>
            <person name="Rajewska M."/>
            <person name="Maciag T."/>
            <person name="Kaczynski Z."/>
            <person name="Czerwicka M."/>
            <person name="Jafra S."/>
        </authorList>
    </citation>
    <scope>NUCLEOTIDE SEQUENCE [LARGE SCALE GENOMIC DNA]</scope>
    <source>
        <strain evidence="2 3">DSM 7216</strain>
    </source>
</reference>
<comment type="caution">
    <text evidence="2">The sequence shown here is derived from an EMBL/GenBank/DDBJ whole genome shotgun (WGS) entry which is preliminary data.</text>
</comment>
<evidence type="ECO:0000259" key="1">
    <source>
        <dbReference type="Pfam" id="PF06568"/>
    </source>
</evidence>
<dbReference type="EMBL" id="NNRJ01000019">
    <property type="protein sequence ID" value="OYR18892.1"/>
    <property type="molecule type" value="Genomic_DNA"/>
</dbReference>
<feature type="domain" description="YjiS-like" evidence="1">
    <location>
        <begin position="36"/>
        <end position="70"/>
    </location>
</feature>
<keyword evidence="3" id="KW-1185">Reference proteome</keyword>
<dbReference type="InterPro" id="IPR009506">
    <property type="entry name" value="YjiS-like"/>
</dbReference>
<dbReference type="OrthoDB" id="8399238at2"/>
<evidence type="ECO:0000313" key="3">
    <source>
        <dbReference type="Proteomes" id="UP000215590"/>
    </source>
</evidence>
<proteinExistence type="predicted"/>
<dbReference type="Proteomes" id="UP000215590">
    <property type="component" value="Unassembled WGS sequence"/>
</dbReference>
<dbReference type="AlphaFoldDB" id="A0A256FVJ4"/>
<dbReference type="RefSeq" id="WP_094506986.1">
    <property type="nucleotide sequence ID" value="NZ_JBHEEK010000002.1"/>
</dbReference>